<reference evidence="1 2" key="1">
    <citation type="submission" date="2016-09" db="EMBL/GenBank/DDBJ databases">
        <title>Genome-resolved meta-omics ties microbial dynamics to process performance in biotechnology for thiocyanate degradation.</title>
        <authorList>
            <person name="Kantor R.S."/>
            <person name="Huddy R.J."/>
            <person name="Iyer R."/>
            <person name="Thomas B.C."/>
            <person name="Brown C.T."/>
            <person name="Anantharaman K."/>
            <person name="Tringe S."/>
            <person name="Hettich R.L."/>
            <person name="Harrison S.T."/>
            <person name="Banfield J.F."/>
        </authorList>
    </citation>
    <scope>NUCLEOTIDE SEQUENCE [LARGE SCALE GENOMIC DNA]</scope>
    <source>
        <strain evidence="1">59-99</strain>
    </source>
</reference>
<proteinExistence type="predicted"/>
<gene>
    <name evidence="1" type="ORF">BGO89_04765</name>
</gene>
<protein>
    <submittedName>
        <fullName evidence="1">Uncharacterized protein</fullName>
    </submittedName>
</protein>
<accession>A0A1M3L5U4</accession>
<sequence length="159" mass="17385">MDGVCVQRRETIHGPLRQFGDAVMVRLPLCYYVDYIRITPGHPSARRVSQGLQYVPHGLAVGNGDDGDPSVTRTEFGAVAYVAEFAAAKAGTLEEVDPVVEVRARPAELSFDIDRSYDDGSDLVPPEQLGRSARAVRETYVDADIIDDEPSWCSCEAGR</sequence>
<name>A0A1M3L5U4_9BACT</name>
<dbReference type="AlphaFoldDB" id="A0A1M3L5U4"/>
<dbReference type="Proteomes" id="UP000184233">
    <property type="component" value="Unassembled WGS sequence"/>
</dbReference>
<evidence type="ECO:0000313" key="2">
    <source>
        <dbReference type="Proteomes" id="UP000184233"/>
    </source>
</evidence>
<dbReference type="STRING" id="1895771.BGO89_04765"/>
<organism evidence="1 2">
    <name type="scientific">Candidatus Kapaibacterium thiocyanatum</name>
    <dbReference type="NCBI Taxonomy" id="1895771"/>
    <lineage>
        <taxon>Bacteria</taxon>
        <taxon>Pseudomonadati</taxon>
        <taxon>Candidatus Kapaibacteriota</taxon>
        <taxon>Candidatus Kapaibacteriia</taxon>
        <taxon>Candidatus Kapaibacteriales</taxon>
        <taxon>Candidatus Kapaibacteriaceae</taxon>
        <taxon>Candidatus Kapaibacterium</taxon>
    </lineage>
</organism>
<evidence type="ECO:0000313" key="1">
    <source>
        <dbReference type="EMBL" id="OJX60879.1"/>
    </source>
</evidence>
<comment type="caution">
    <text evidence="1">The sequence shown here is derived from an EMBL/GenBank/DDBJ whole genome shotgun (WGS) entry which is preliminary data.</text>
</comment>
<dbReference type="EMBL" id="MKVH01000003">
    <property type="protein sequence ID" value="OJX60879.1"/>
    <property type="molecule type" value="Genomic_DNA"/>
</dbReference>